<dbReference type="AlphaFoldDB" id="A0A7C4KJ36"/>
<proteinExistence type="predicted"/>
<keyword evidence="3 6" id="KW-0812">Transmembrane</keyword>
<evidence type="ECO:0000256" key="6">
    <source>
        <dbReference type="SAM" id="Phobius"/>
    </source>
</evidence>
<dbReference type="InterPro" id="IPR003339">
    <property type="entry name" value="ABC/ECF_trnsptr_transmembrane"/>
</dbReference>
<dbReference type="Pfam" id="PF02361">
    <property type="entry name" value="CbiQ"/>
    <property type="match status" value="1"/>
</dbReference>
<evidence type="ECO:0000256" key="4">
    <source>
        <dbReference type="ARBA" id="ARBA00022989"/>
    </source>
</evidence>
<feature type="transmembrane region" description="Helical" evidence="6">
    <location>
        <begin position="175"/>
        <end position="193"/>
    </location>
</feature>
<name>A0A7C4KJ36_9CHLR</name>
<dbReference type="PANTHER" id="PTHR34857">
    <property type="entry name" value="SLL0384 PROTEIN"/>
    <property type="match status" value="1"/>
</dbReference>
<dbReference type="InterPro" id="IPR051611">
    <property type="entry name" value="ECF_transporter_component"/>
</dbReference>
<keyword evidence="2" id="KW-1003">Cell membrane</keyword>
<keyword evidence="4 6" id="KW-1133">Transmembrane helix</keyword>
<dbReference type="EMBL" id="DSYK01000575">
    <property type="protein sequence ID" value="HGS22493.1"/>
    <property type="molecule type" value="Genomic_DNA"/>
</dbReference>
<evidence type="ECO:0000256" key="5">
    <source>
        <dbReference type="ARBA" id="ARBA00023136"/>
    </source>
</evidence>
<feature type="transmembrane region" description="Helical" evidence="6">
    <location>
        <begin position="86"/>
        <end position="112"/>
    </location>
</feature>
<organism evidence="7">
    <name type="scientific">Anaerolinea thermolimosa</name>
    <dbReference type="NCBI Taxonomy" id="229919"/>
    <lineage>
        <taxon>Bacteria</taxon>
        <taxon>Bacillati</taxon>
        <taxon>Chloroflexota</taxon>
        <taxon>Anaerolineae</taxon>
        <taxon>Anaerolineales</taxon>
        <taxon>Anaerolineaceae</taxon>
        <taxon>Anaerolinea</taxon>
    </lineage>
</organism>
<comment type="caution">
    <text evidence="7">The sequence shown here is derived from an EMBL/GenBank/DDBJ whole genome shotgun (WGS) entry which is preliminary data.</text>
</comment>
<dbReference type="GO" id="GO:0005886">
    <property type="term" value="C:plasma membrane"/>
    <property type="evidence" value="ECO:0007669"/>
    <property type="project" value="UniProtKB-ARBA"/>
</dbReference>
<sequence length="328" mass="36330">MSSGNSRRFASLDWSPRSRPWWRHVFVPWGGEYPPVSLRQNCYWITWRGVWRCRVSQFEFLRSVPFGQYLPVGSILHRLDPRARMVAFTVIILALTFSRSLMGLLIGCAVVLVGLRVGKIPYRFAFRGLLPPLPFLFLLAILQIFLNVSPPNESILAVIGPVRITLSDLAAGAKLLIRFTGLILGIGLATYTISTGEMTQGLNVMFRPLAKMGLPAQDLVMMAQVTLRFLPMLAQTAERIAKSQASRGADWDSHPGNLIARVRQVIPVIVPLFLSSLHRAENMALAMDARAYGSSVQRTSLVELRLKAADGLLLGISFLAGAAILIHK</sequence>
<dbReference type="CDD" id="cd16914">
    <property type="entry name" value="EcfT"/>
    <property type="match status" value="1"/>
</dbReference>
<protein>
    <submittedName>
        <fullName evidence="7">Energy-coupling factor transporter transmembrane protein EcfT</fullName>
    </submittedName>
</protein>
<evidence type="ECO:0000256" key="1">
    <source>
        <dbReference type="ARBA" id="ARBA00004141"/>
    </source>
</evidence>
<dbReference type="PANTHER" id="PTHR34857:SF2">
    <property type="entry name" value="SLL0384 PROTEIN"/>
    <property type="match status" value="1"/>
</dbReference>
<evidence type="ECO:0000256" key="3">
    <source>
        <dbReference type="ARBA" id="ARBA00022692"/>
    </source>
</evidence>
<comment type="subcellular location">
    <subcellularLocation>
        <location evidence="1">Membrane</location>
        <topology evidence="1">Multi-pass membrane protein</topology>
    </subcellularLocation>
</comment>
<evidence type="ECO:0000313" key="7">
    <source>
        <dbReference type="EMBL" id="HGS22493.1"/>
    </source>
</evidence>
<gene>
    <name evidence="7" type="ORF">ENT37_11590</name>
</gene>
<keyword evidence="5 6" id="KW-0472">Membrane</keyword>
<feature type="transmembrane region" description="Helical" evidence="6">
    <location>
        <begin position="124"/>
        <end position="146"/>
    </location>
</feature>
<evidence type="ECO:0000256" key="2">
    <source>
        <dbReference type="ARBA" id="ARBA00022475"/>
    </source>
</evidence>
<accession>A0A7C4KJ36</accession>
<feature type="transmembrane region" description="Helical" evidence="6">
    <location>
        <begin position="308"/>
        <end position="326"/>
    </location>
</feature>
<reference evidence="7" key="1">
    <citation type="journal article" date="2020" name="mSystems">
        <title>Genome- and Community-Level Interaction Insights into Carbon Utilization and Element Cycling Functions of Hydrothermarchaeota in Hydrothermal Sediment.</title>
        <authorList>
            <person name="Zhou Z."/>
            <person name="Liu Y."/>
            <person name="Xu W."/>
            <person name="Pan J."/>
            <person name="Luo Z.H."/>
            <person name="Li M."/>
        </authorList>
    </citation>
    <scope>NUCLEOTIDE SEQUENCE [LARGE SCALE GENOMIC DNA]</scope>
    <source>
        <strain evidence="7">SpSt-573</strain>
    </source>
</reference>